<keyword evidence="3" id="KW-1185">Reference proteome</keyword>
<evidence type="ECO:0000313" key="2">
    <source>
        <dbReference type="EMBL" id="SES24054.1"/>
    </source>
</evidence>
<name>A0A1H9VRC2_9ACTN</name>
<organism evidence="2 3">
    <name type="scientific">Streptomyces qinglanensis</name>
    <dbReference type="NCBI Taxonomy" id="943816"/>
    <lineage>
        <taxon>Bacteria</taxon>
        <taxon>Bacillati</taxon>
        <taxon>Actinomycetota</taxon>
        <taxon>Actinomycetes</taxon>
        <taxon>Kitasatosporales</taxon>
        <taxon>Streptomycetaceae</taxon>
        <taxon>Streptomyces</taxon>
    </lineage>
</organism>
<accession>A0A1H9VRC2</accession>
<reference evidence="3" key="1">
    <citation type="submission" date="2016-10" db="EMBL/GenBank/DDBJ databases">
        <authorList>
            <person name="Varghese N."/>
            <person name="Submissions S."/>
        </authorList>
    </citation>
    <scope>NUCLEOTIDE SEQUENCE [LARGE SCALE GENOMIC DNA]</scope>
    <source>
        <strain evidence="3">CGMCC 4.6825</strain>
    </source>
</reference>
<dbReference type="Proteomes" id="UP000182841">
    <property type="component" value="Unassembled WGS sequence"/>
</dbReference>
<dbReference type="AlphaFoldDB" id="A0A1H9VRC2"/>
<dbReference type="EMBL" id="FOGO01000013">
    <property type="protein sequence ID" value="SES24054.1"/>
    <property type="molecule type" value="Genomic_DNA"/>
</dbReference>
<gene>
    <name evidence="2" type="ORF">SAMN05421870_11321</name>
</gene>
<dbReference type="Pfam" id="PF19690">
    <property type="entry name" value="DUF6191"/>
    <property type="match status" value="1"/>
</dbReference>
<evidence type="ECO:0000256" key="1">
    <source>
        <dbReference type="SAM" id="MobiDB-lite"/>
    </source>
</evidence>
<feature type="region of interest" description="Disordered" evidence="1">
    <location>
        <begin position="1"/>
        <end position="90"/>
    </location>
</feature>
<evidence type="ECO:0000313" key="3">
    <source>
        <dbReference type="Proteomes" id="UP000182841"/>
    </source>
</evidence>
<proteinExistence type="predicted"/>
<protein>
    <submittedName>
        <fullName evidence="2">Uncharacterized protein</fullName>
    </submittedName>
</protein>
<sequence length="90" mass="10281">MFNLMQELFTPGSKHTDDEQRRLEHTRVQEGVGDPGKGPIDLSSGRALIRPPEQRTEQRPEPSGTLRRPEQPPSAEHPRRRPRPGEQPRS</sequence>
<feature type="compositionally biased region" description="Basic and acidic residues" evidence="1">
    <location>
        <begin position="14"/>
        <end position="28"/>
    </location>
</feature>
<dbReference type="InterPro" id="IPR045684">
    <property type="entry name" value="DUF6191"/>
</dbReference>